<dbReference type="EMBL" id="KN822058">
    <property type="protein sequence ID" value="KIM60739.1"/>
    <property type="molecule type" value="Genomic_DNA"/>
</dbReference>
<dbReference type="AlphaFoldDB" id="A0A0C3DX37"/>
<dbReference type="InParanoid" id="A0A0C3DX37"/>
<evidence type="ECO:0000313" key="2">
    <source>
        <dbReference type="Proteomes" id="UP000053989"/>
    </source>
</evidence>
<reference evidence="1 2" key="1">
    <citation type="submission" date="2014-04" db="EMBL/GenBank/DDBJ databases">
        <authorList>
            <consortium name="DOE Joint Genome Institute"/>
            <person name="Kuo A."/>
            <person name="Kohler A."/>
            <person name="Nagy L.G."/>
            <person name="Floudas D."/>
            <person name="Copeland A."/>
            <person name="Barry K.W."/>
            <person name="Cichocki N."/>
            <person name="Veneault-Fourrey C."/>
            <person name="LaButti K."/>
            <person name="Lindquist E.A."/>
            <person name="Lipzen A."/>
            <person name="Lundell T."/>
            <person name="Morin E."/>
            <person name="Murat C."/>
            <person name="Sun H."/>
            <person name="Tunlid A."/>
            <person name="Henrissat B."/>
            <person name="Grigoriev I.V."/>
            <person name="Hibbett D.S."/>
            <person name="Martin F."/>
            <person name="Nordberg H.P."/>
            <person name="Cantor M.N."/>
            <person name="Hua S.X."/>
        </authorList>
    </citation>
    <scope>NUCLEOTIDE SEQUENCE [LARGE SCALE GENOMIC DNA]</scope>
    <source>
        <strain evidence="1 2">Foug A</strain>
    </source>
</reference>
<name>A0A0C3DX37_9AGAM</name>
<dbReference type="STRING" id="1036808.A0A0C3DX37"/>
<keyword evidence="2" id="KW-1185">Reference proteome</keyword>
<feature type="non-terminal residue" evidence="1">
    <location>
        <position position="65"/>
    </location>
</feature>
<gene>
    <name evidence="1" type="ORF">SCLCIDRAFT_41345</name>
</gene>
<organism evidence="1 2">
    <name type="scientific">Scleroderma citrinum Foug A</name>
    <dbReference type="NCBI Taxonomy" id="1036808"/>
    <lineage>
        <taxon>Eukaryota</taxon>
        <taxon>Fungi</taxon>
        <taxon>Dikarya</taxon>
        <taxon>Basidiomycota</taxon>
        <taxon>Agaricomycotina</taxon>
        <taxon>Agaricomycetes</taxon>
        <taxon>Agaricomycetidae</taxon>
        <taxon>Boletales</taxon>
        <taxon>Sclerodermatineae</taxon>
        <taxon>Sclerodermataceae</taxon>
        <taxon>Scleroderma</taxon>
    </lineage>
</organism>
<dbReference type="HOGENOM" id="CLU_199240_0_0_1"/>
<accession>A0A0C3DX37</accession>
<reference evidence="2" key="2">
    <citation type="submission" date="2015-01" db="EMBL/GenBank/DDBJ databases">
        <title>Evolutionary Origins and Diversification of the Mycorrhizal Mutualists.</title>
        <authorList>
            <consortium name="DOE Joint Genome Institute"/>
            <consortium name="Mycorrhizal Genomics Consortium"/>
            <person name="Kohler A."/>
            <person name="Kuo A."/>
            <person name="Nagy L.G."/>
            <person name="Floudas D."/>
            <person name="Copeland A."/>
            <person name="Barry K.W."/>
            <person name="Cichocki N."/>
            <person name="Veneault-Fourrey C."/>
            <person name="LaButti K."/>
            <person name="Lindquist E.A."/>
            <person name="Lipzen A."/>
            <person name="Lundell T."/>
            <person name="Morin E."/>
            <person name="Murat C."/>
            <person name="Riley R."/>
            <person name="Ohm R."/>
            <person name="Sun H."/>
            <person name="Tunlid A."/>
            <person name="Henrissat B."/>
            <person name="Grigoriev I.V."/>
            <person name="Hibbett D.S."/>
            <person name="Martin F."/>
        </authorList>
    </citation>
    <scope>NUCLEOTIDE SEQUENCE [LARGE SCALE GENOMIC DNA]</scope>
    <source>
        <strain evidence="2">Foug A</strain>
    </source>
</reference>
<proteinExistence type="predicted"/>
<protein>
    <submittedName>
        <fullName evidence="1">Uncharacterized protein</fullName>
    </submittedName>
</protein>
<feature type="non-terminal residue" evidence="1">
    <location>
        <position position="1"/>
    </location>
</feature>
<sequence length="65" mass="7586">ELACLLGVHRNTLHLSMERHGIKRKYSDINDTDLDSLVMEFKRRRPESGVCYIVGFLRKNGIRVQ</sequence>
<dbReference type="OrthoDB" id="2686689at2759"/>
<dbReference type="Proteomes" id="UP000053989">
    <property type="component" value="Unassembled WGS sequence"/>
</dbReference>
<evidence type="ECO:0000313" key="1">
    <source>
        <dbReference type="EMBL" id="KIM60739.1"/>
    </source>
</evidence>